<organism evidence="5 6">
    <name type="scientific">Pseudoroseicyclus tamaricis</name>
    <dbReference type="NCBI Taxonomy" id="2705421"/>
    <lineage>
        <taxon>Bacteria</taxon>
        <taxon>Pseudomonadati</taxon>
        <taxon>Pseudomonadota</taxon>
        <taxon>Alphaproteobacteria</taxon>
        <taxon>Rhodobacterales</taxon>
        <taxon>Paracoccaceae</taxon>
        <taxon>Pseudoroseicyclus</taxon>
    </lineage>
</organism>
<dbReference type="GO" id="GO:0009117">
    <property type="term" value="P:nucleotide metabolic process"/>
    <property type="evidence" value="ECO:0007669"/>
    <property type="project" value="UniProtKB-KW"/>
</dbReference>
<comment type="subcellular location">
    <subcellularLocation>
        <location evidence="4">Cytoplasm</location>
    </subcellularLocation>
</comment>
<comment type="cofactor">
    <cofactor evidence="1 4">
        <name>a divalent metal cation</name>
        <dbReference type="ChEBI" id="CHEBI:60240"/>
    </cofactor>
</comment>
<dbReference type="HAMAP" id="MF_00528">
    <property type="entry name" value="Maf"/>
    <property type="match status" value="1"/>
</dbReference>
<gene>
    <name evidence="5" type="primary">maf</name>
    <name evidence="5" type="ORF">GZA08_17590</name>
</gene>
<evidence type="ECO:0000256" key="1">
    <source>
        <dbReference type="ARBA" id="ARBA00001968"/>
    </source>
</evidence>
<dbReference type="PIRSF" id="PIRSF006305">
    <property type="entry name" value="Maf"/>
    <property type="match status" value="1"/>
</dbReference>
<dbReference type="SUPFAM" id="SSF52972">
    <property type="entry name" value="ITPase-like"/>
    <property type="match status" value="1"/>
</dbReference>
<feature type="active site" description="Proton acceptor" evidence="4">
    <location>
        <position position="77"/>
    </location>
</feature>
<dbReference type="GO" id="GO:0005737">
    <property type="term" value="C:cytoplasm"/>
    <property type="evidence" value="ECO:0007669"/>
    <property type="project" value="UniProtKB-SubCell"/>
</dbReference>
<dbReference type="GO" id="GO:0047429">
    <property type="term" value="F:nucleoside triphosphate diphosphatase activity"/>
    <property type="evidence" value="ECO:0007669"/>
    <property type="project" value="UniProtKB-EC"/>
</dbReference>
<dbReference type="NCBIfam" id="TIGR00172">
    <property type="entry name" value="maf"/>
    <property type="match status" value="1"/>
</dbReference>
<dbReference type="PANTHER" id="PTHR43213:SF5">
    <property type="entry name" value="BIFUNCTIONAL DTTP_UTP PYROPHOSPHATASE_METHYLTRANSFERASE PROTEIN-RELATED"/>
    <property type="match status" value="1"/>
</dbReference>
<proteinExistence type="inferred from homology"/>
<reference evidence="5 6" key="1">
    <citation type="submission" date="2020-02" db="EMBL/GenBank/DDBJ databases">
        <title>Pseudoroseicyclus tamarix, sp. nov., isolated from offshore sediment of a Tamarix chinensis forest.</title>
        <authorList>
            <person name="Gai Y."/>
        </authorList>
    </citation>
    <scope>NUCLEOTIDE SEQUENCE [LARGE SCALE GENOMIC DNA]</scope>
    <source>
        <strain evidence="5 6">CLL3-39</strain>
    </source>
</reference>
<name>A0A6B2K1D6_9RHOB</name>
<dbReference type="PANTHER" id="PTHR43213">
    <property type="entry name" value="BIFUNCTIONAL DTTP/UTP PYROPHOSPHATASE/METHYLTRANSFERASE PROTEIN-RELATED"/>
    <property type="match status" value="1"/>
</dbReference>
<keyword evidence="3 4" id="KW-0546">Nucleotide metabolism</keyword>
<dbReference type="Pfam" id="PF02545">
    <property type="entry name" value="Maf"/>
    <property type="match status" value="1"/>
</dbReference>
<sequence length="200" mass="21315">MSSTALILASGSATRAALLTQVRLPFEVSPARVDEAAIRASLAADGAAPRDVADALAEAKARKASGRHPDRLVLGSDQVLVHDREILAKPESREQAAAQLARLAGQTHDLLSAAVLYEGGAPVWRHITRARLTMHALTPAEIEEYLSRTWPGVADSVGGYKIEEEGLALFSNIEGDQATILGLPLLPLLSYLRLRGTVRA</sequence>
<keyword evidence="2 4" id="KW-0378">Hydrolase</keyword>
<evidence type="ECO:0000256" key="4">
    <source>
        <dbReference type="HAMAP-Rule" id="MF_00528"/>
    </source>
</evidence>
<comment type="caution">
    <text evidence="5">The sequence shown here is derived from an EMBL/GenBank/DDBJ whole genome shotgun (WGS) entry which is preliminary data.</text>
</comment>
<dbReference type="Gene3D" id="3.90.950.10">
    <property type="match status" value="1"/>
</dbReference>
<dbReference type="InterPro" id="IPR003697">
    <property type="entry name" value="Maf-like"/>
</dbReference>
<dbReference type="EMBL" id="JAAGAB010000004">
    <property type="protein sequence ID" value="NDV02779.1"/>
    <property type="molecule type" value="Genomic_DNA"/>
</dbReference>
<dbReference type="InterPro" id="IPR029001">
    <property type="entry name" value="ITPase-like_fam"/>
</dbReference>
<comment type="similarity">
    <text evidence="4">Belongs to the Maf family.</text>
</comment>
<dbReference type="Proteomes" id="UP000474757">
    <property type="component" value="Unassembled WGS sequence"/>
</dbReference>
<dbReference type="AlphaFoldDB" id="A0A6B2K1D6"/>
<protein>
    <recommendedName>
        <fullName evidence="4">Nucleoside triphosphate pyrophosphatase</fullName>
        <ecNumber evidence="4">3.6.1.9</ecNumber>
    </recommendedName>
    <alternativeName>
        <fullName evidence="4">Nucleotide pyrophosphatase</fullName>
        <shortName evidence="4">Nucleotide PPase</shortName>
    </alternativeName>
</protein>
<comment type="catalytic activity">
    <reaction evidence="4">
        <text>a ribonucleoside 5'-triphosphate + H2O = a ribonucleoside 5'-phosphate + diphosphate + H(+)</text>
        <dbReference type="Rhea" id="RHEA:23996"/>
        <dbReference type="ChEBI" id="CHEBI:15377"/>
        <dbReference type="ChEBI" id="CHEBI:15378"/>
        <dbReference type="ChEBI" id="CHEBI:33019"/>
        <dbReference type="ChEBI" id="CHEBI:58043"/>
        <dbReference type="ChEBI" id="CHEBI:61557"/>
        <dbReference type="EC" id="3.6.1.9"/>
    </reaction>
</comment>
<comment type="caution">
    <text evidence="4">Lacks conserved residue(s) required for the propagation of feature annotation.</text>
</comment>
<comment type="catalytic activity">
    <reaction evidence="4">
        <text>a 2'-deoxyribonucleoside 5'-triphosphate + H2O = a 2'-deoxyribonucleoside 5'-phosphate + diphosphate + H(+)</text>
        <dbReference type="Rhea" id="RHEA:44644"/>
        <dbReference type="ChEBI" id="CHEBI:15377"/>
        <dbReference type="ChEBI" id="CHEBI:15378"/>
        <dbReference type="ChEBI" id="CHEBI:33019"/>
        <dbReference type="ChEBI" id="CHEBI:61560"/>
        <dbReference type="ChEBI" id="CHEBI:65317"/>
        <dbReference type="EC" id="3.6.1.9"/>
    </reaction>
</comment>
<keyword evidence="6" id="KW-1185">Reference proteome</keyword>
<accession>A0A6B2K1D6</accession>
<comment type="function">
    <text evidence="4">Nucleoside triphosphate pyrophosphatase. May have a dual role in cell division arrest and in preventing the incorporation of modified nucleotides into cellular nucleic acids.</text>
</comment>
<evidence type="ECO:0000256" key="3">
    <source>
        <dbReference type="ARBA" id="ARBA00023080"/>
    </source>
</evidence>
<evidence type="ECO:0000256" key="2">
    <source>
        <dbReference type="ARBA" id="ARBA00022801"/>
    </source>
</evidence>
<evidence type="ECO:0000313" key="6">
    <source>
        <dbReference type="Proteomes" id="UP000474757"/>
    </source>
</evidence>
<dbReference type="RefSeq" id="WP_163896032.1">
    <property type="nucleotide sequence ID" value="NZ_JAAFYS010000004.1"/>
</dbReference>
<dbReference type="EC" id="3.6.1.9" evidence="4"/>
<evidence type="ECO:0000313" key="5">
    <source>
        <dbReference type="EMBL" id="NDV02779.1"/>
    </source>
</evidence>
<keyword evidence="4" id="KW-0963">Cytoplasm</keyword>